<evidence type="ECO:0000313" key="13">
    <source>
        <dbReference type="EMBL" id="AGI72042.1"/>
    </source>
</evidence>
<dbReference type="PANTHER" id="PTHR45453:SF1">
    <property type="entry name" value="PHOSPHATE REGULON SENSOR PROTEIN PHOR"/>
    <property type="match status" value="1"/>
</dbReference>
<comment type="subcellular location">
    <subcellularLocation>
        <location evidence="2">Cell membrane</location>
    </subcellularLocation>
</comment>
<dbReference type="Pfam" id="PF02518">
    <property type="entry name" value="HATPase_c"/>
    <property type="match status" value="1"/>
</dbReference>
<protein>
    <recommendedName>
        <fullName evidence="3">histidine kinase</fullName>
        <ecNumber evidence="3">2.7.13.3</ecNumber>
    </recommendedName>
</protein>
<keyword evidence="4" id="KW-1003">Cell membrane</keyword>
<dbReference type="OrthoDB" id="9813151at2"/>
<dbReference type="Gene3D" id="3.30.565.10">
    <property type="entry name" value="Histidine kinase-like ATPase, C-terminal domain"/>
    <property type="match status" value="1"/>
</dbReference>
<sequence>MSDIRALIMALPHPVILIDAAERISATNAPAKHLIGMASDGLPYITALRQPALIDAVEATLQDAKLRVVRYLGNDGARDTTWTVTVTAAKLTDGATVVLSFQDMTAVEDANDMRRDFVANVSHELRTPLTSLLGFIETLRGPASEDRAAQTRFLGIMEQEAERMHNLVEDLMSLNRVEGQARIKPTLQTNLCGLIDDVLAAMKPRADAAGVTLISEQPSGAVSILADREQMWQVIANLVENAVKYGTKSGSVGGVVTVRLCAPTHEPALLQTGVRLSVIDQGDGIAAHHIARLTHRFYRVDSHRSREVGGTGLGLAIVKHIINRHRGRLRISSVVGQGTEFTAFLPASTEKATESSS</sequence>
<keyword evidence="11" id="KW-0472">Membrane</keyword>
<dbReference type="GO" id="GO:0005886">
    <property type="term" value="C:plasma membrane"/>
    <property type="evidence" value="ECO:0007669"/>
    <property type="project" value="UniProtKB-SubCell"/>
</dbReference>
<evidence type="ECO:0000256" key="5">
    <source>
        <dbReference type="ARBA" id="ARBA00022553"/>
    </source>
</evidence>
<reference evidence="13 14" key="1">
    <citation type="journal article" date="2013" name="PLoS ONE">
        <title>Poles Apart: Arctic and Antarctic Octadecabacter strains Share High Genome Plasticity and a New Type of Xanthorhodopsin.</title>
        <authorList>
            <person name="Vollmers J."/>
            <person name="Voget S."/>
            <person name="Dietrich S."/>
            <person name="Gollnow K."/>
            <person name="Smits M."/>
            <person name="Meyer K."/>
            <person name="Brinkhoff T."/>
            <person name="Simon M."/>
            <person name="Daniel R."/>
        </authorList>
    </citation>
    <scope>NUCLEOTIDE SEQUENCE [LARGE SCALE GENOMIC DNA]</scope>
    <source>
        <strain evidence="13 14">238</strain>
    </source>
</reference>
<dbReference type="Proteomes" id="UP000004688">
    <property type="component" value="Chromosome"/>
</dbReference>
<comment type="catalytic activity">
    <reaction evidence="1">
        <text>ATP + protein L-histidine = ADP + protein N-phospho-L-histidine.</text>
        <dbReference type="EC" id="2.7.13.3"/>
    </reaction>
</comment>
<dbReference type="FunFam" id="3.30.565.10:FF:000006">
    <property type="entry name" value="Sensor histidine kinase WalK"/>
    <property type="match status" value="1"/>
</dbReference>
<dbReference type="GO" id="GO:0016036">
    <property type="term" value="P:cellular response to phosphate starvation"/>
    <property type="evidence" value="ECO:0007669"/>
    <property type="project" value="TreeGrafter"/>
</dbReference>
<dbReference type="InterPro" id="IPR003661">
    <property type="entry name" value="HisK_dim/P_dom"/>
</dbReference>
<name>M9RIN8_9RHOB</name>
<dbReference type="Gene3D" id="1.10.287.130">
    <property type="match status" value="1"/>
</dbReference>
<evidence type="ECO:0000256" key="6">
    <source>
        <dbReference type="ARBA" id="ARBA00022679"/>
    </source>
</evidence>
<evidence type="ECO:0000259" key="12">
    <source>
        <dbReference type="PROSITE" id="PS50109"/>
    </source>
</evidence>
<dbReference type="GO" id="GO:0000155">
    <property type="term" value="F:phosphorelay sensor kinase activity"/>
    <property type="evidence" value="ECO:0007669"/>
    <property type="project" value="InterPro"/>
</dbReference>
<dbReference type="InterPro" id="IPR036097">
    <property type="entry name" value="HisK_dim/P_sf"/>
</dbReference>
<keyword evidence="10" id="KW-0902">Two-component regulatory system</keyword>
<dbReference type="InterPro" id="IPR004358">
    <property type="entry name" value="Sig_transdc_His_kin-like_C"/>
</dbReference>
<dbReference type="PROSITE" id="PS50109">
    <property type="entry name" value="HIS_KIN"/>
    <property type="match status" value="1"/>
</dbReference>
<evidence type="ECO:0000313" key="14">
    <source>
        <dbReference type="Proteomes" id="UP000004688"/>
    </source>
</evidence>
<evidence type="ECO:0000256" key="4">
    <source>
        <dbReference type="ARBA" id="ARBA00022475"/>
    </source>
</evidence>
<dbReference type="PANTHER" id="PTHR45453">
    <property type="entry name" value="PHOSPHATE REGULON SENSOR PROTEIN PHOR"/>
    <property type="match status" value="1"/>
</dbReference>
<keyword evidence="7" id="KW-0547">Nucleotide-binding</keyword>
<organism evidence="13 14">
    <name type="scientific">Octadecabacter arcticus 238</name>
    <dbReference type="NCBI Taxonomy" id="391616"/>
    <lineage>
        <taxon>Bacteria</taxon>
        <taxon>Pseudomonadati</taxon>
        <taxon>Pseudomonadota</taxon>
        <taxon>Alphaproteobacteria</taxon>
        <taxon>Rhodobacterales</taxon>
        <taxon>Roseobacteraceae</taxon>
        <taxon>Octadecabacter</taxon>
    </lineage>
</organism>
<accession>M9RIN8</accession>
<dbReference type="EMBL" id="CP003742">
    <property type="protein sequence ID" value="AGI72042.1"/>
    <property type="molecule type" value="Genomic_DNA"/>
</dbReference>
<keyword evidence="14" id="KW-1185">Reference proteome</keyword>
<dbReference type="AlphaFoldDB" id="M9RIN8"/>
<dbReference type="RefSeq" id="WP_015495169.1">
    <property type="nucleotide sequence ID" value="NC_020908.1"/>
</dbReference>
<evidence type="ECO:0000256" key="10">
    <source>
        <dbReference type="ARBA" id="ARBA00023012"/>
    </source>
</evidence>
<dbReference type="SUPFAM" id="SSF47384">
    <property type="entry name" value="Homodimeric domain of signal transducing histidine kinase"/>
    <property type="match status" value="1"/>
</dbReference>
<dbReference type="Pfam" id="PF00512">
    <property type="entry name" value="HisKA"/>
    <property type="match status" value="1"/>
</dbReference>
<dbReference type="SMART" id="SM00387">
    <property type="entry name" value="HATPase_c"/>
    <property type="match status" value="1"/>
</dbReference>
<dbReference type="InterPro" id="IPR036890">
    <property type="entry name" value="HATPase_C_sf"/>
</dbReference>
<keyword evidence="6" id="KW-0808">Transferase</keyword>
<dbReference type="HOGENOM" id="CLU_000445_89_2_5"/>
<feature type="domain" description="Histidine kinase" evidence="12">
    <location>
        <begin position="120"/>
        <end position="349"/>
    </location>
</feature>
<dbReference type="FunFam" id="1.10.287.130:FF:000008">
    <property type="entry name" value="Two-component sensor histidine kinase"/>
    <property type="match status" value="1"/>
</dbReference>
<dbReference type="SUPFAM" id="SSF55874">
    <property type="entry name" value="ATPase domain of HSP90 chaperone/DNA topoisomerase II/histidine kinase"/>
    <property type="match status" value="1"/>
</dbReference>
<dbReference type="InterPro" id="IPR005467">
    <property type="entry name" value="His_kinase_dom"/>
</dbReference>
<evidence type="ECO:0000256" key="8">
    <source>
        <dbReference type="ARBA" id="ARBA00022777"/>
    </source>
</evidence>
<evidence type="ECO:0000256" key="7">
    <source>
        <dbReference type="ARBA" id="ARBA00022741"/>
    </source>
</evidence>
<evidence type="ECO:0000256" key="9">
    <source>
        <dbReference type="ARBA" id="ARBA00022840"/>
    </source>
</evidence>
<evidence type="ECO:0000256" key="3">
    <source>
        <dbReference type="ARBA" id="ARBA00012438"/>
    </source>
</evidence>
<keyword evidence="9" id="KW-0067">ATP-binding</keyword>
<dbReference type="EC" id="2.7.13.3" evidence="3"/>
<dbReference type="CDD" id="cd00082">
    <property type="entry name" value="HisKA"/>
    <property type="match status" value="1"/>
</dbReference>
<dbReference type="InterPro" id="IPR003594">
    <property type="entry name" value="HATPase_dom"/>
</dbReference>
<dbReference type="PRINTS" id="PR00344">
    <property type="entry name" value="BCTRLSENSOR"/>
</dbReference>
<keyword evidence="8 13" id="KW-0418">Kinase</keyword>
<keyword evidence="5" id="KW-0597">Phosphoprotein</keyword>
<dbReference type="InterPro" id="IPR050351">
    <property type="entry name" value="BphY/WalK/GraS-like"/>
</dbReference>
<proteinExistence type="predicted"/>
<gene>
    <name evidence="13" type="ORF">OA238_c19370</name>
</gene>
<dbReference type="GO" id="GO:0005524">
    <property type="term" value="F:ATP binding"/>
    <property type="evidence" value="ECO:0007669"/>
    <property type="project" value="UniProtKB-KW"/>
</dbReference>
<dbReference type="eggNOG" id="COG5002">
    <property type="taxonomic scope" value="Bacteria"/>
</dbReference>
<evidence type="ECO:0000256" key="11">
    <source>
        <dbReference type="ARBA" id="ARBA00023136"/>
    </source>
</evidence>
<evidence type="ECO:0000256" key="2">
    <source>
        <dbReference type="ARBA" id="ARBA00004236"/>
    </source>
</evidence>
<evidence type="ECO:0000256" key="1">
    <source>
        <dbReference type="ARBA" id="ARBA00000085"/>
    </source>
</evidence>
<dbReference type="STRING" id="391616.OA238_c19370"/>
<dbReference type="KEGG" id="oar:OA238_c19370"/>
<dbReference type="GO" id="GO:0004721">
    <property type="term" value="F:phosphoprotein phosphatase activity"/>
    <property type="evidence" value="ECO:0007669"/>
    <property type="project" value="TreeGrafter"/>
</dbReference>
<dbReference type="SMART" id="SM00388">
    <property type="entry name" value="HisKA"/>
    <property type="match status" value="1"/>
</dbReference>